<reference evidence="1" key="1">
    <citation type="submission" date="2022-07" db="EMBL/GenBank/DDBJ databases">
        <title>Genome Sequence of Lecanicillium saksenae.</title>
        <authorList>
            <person name="Buettner E."/>
        </authorList>
    </citation>
    <scope>NUCLEOTIDE SEQUENCE</scope>
    <source>
        <strain evidence="1">VT-O1</strain>
    </source>
</reference>
<accession>A0ACC1QE55</accession>
<dbReference type="EMBL" id="JANAKD010002746">
    <property type="protein sequence ID" value="KAJ3472980.1"/>
    <property type="molecule type" value="Genomic_DNA"/>
</dbReference>
<evidence type="ECO:0000313" key="1">
    <source>
        <dbReference type="EMBL" id="KAJ3472980.1"/>
    </source>
</evidence>
<organism evidence="1 2">
    <name type="scientific">Lecanicillium saksenae</name>
    <dbReference type="NCBI Taxonomy" id="468837"/>
    <lineage>
        <taxon>Eukaryota</taxon>
        <taxon>Fungi</taxon>
        <taxon>Dikarya</taxon>
        <taxon>Ascomycota</taxon>
        <taxon>Pezizomycotina</taxon>
        <taxon>Sordariomycetes</taxon>
        <taxon>Hypocreomycetidae</taxon>
        <taxon>Hypocreales</taxon>
        <taxon>Cordycipitaceae</taxon>
        <taxon>Lecanicillium</taxon>
    </lineage>
</organism>
<keyword evidence="2" id="KW-1185">Reference proteome</keyword>
<comment type="caution">
    <text evidence="1">The sequence shown here is derived from an EMBL/GenBank/DDBJ whole genome shotgun (WGS) entry which is preliminary data.</text>
</comment>
<evidence type="ECO:0000313" key="2">
    <source>
        <dbReference type="Proteomes" id="UP001148737"/>
    </source>
</evidence>
<protein>
    <submittedName>
        <fullName evidence="1">Uncharacterized protein</fullName>
    </submittedName>
</protein>
<proteinExistence type="predicted"/>
<name>A0ACC1QE55_9HYPO</name>
<sequence>MNAWSLPEDSLSALAPMYPTSDLLFNDLVAKYGGDAGLPQDCAIDPLGAAAAAQSAADGFGLSCQFDGDFAADNTFWQFMNQFNPEFTG</sequence>
<dbReference type="Proteomes" id="UP001148737">
    <property type="component" value="Unassembled WGS sequence"/>
</dbReference>
<gene>
    <name evidence="1" type="ORF">NLG97_g10595</name>
</gene>